<evidence type="ECO:0000313" key="2">
    <source>
        <dbReference type="EMBL" id="TWI87758.1"/>
    </source>
</evidence>
<reference evidence="2 3" key="1">
    <citation type="journal article" date="2013" name="Stand. Genomic Sci.">
        <title>Genomic Encyclopedia of Type Strains, Phase I: The one thousand microbial genomes (KMG-I) project.</title>
        <authorList>
            <person name="Kyrpides N.C."/>
            <person name="Woyke T."/>
            <person name="Eisen J.A."/>
            <person name="Garrity G."/>
            <person name="Lilburn T.G."/>
            <person name="Beck B.J."/>
            <person name="Whitman W.B."/>
            <person name="Hugenholtz P."/>
            <person name="Klenk H.P."/>
        </authorList>
    </citation>
    <scope>NUCLEOTIDE SEQUENCE [LARGE SCALE GENOMIC DNA]</scope>
    <source>
        <strain evidence="2 3">DSM 13484</strain>
    </source>
</reference>
<name>A0A562T349_CHIJA</name>
<dbReference type="NCBIfam" id="TIGR01764">
    <property type="entry name" value="excise"/>
    <property type="match status" value="1"/>
</dbReference>
<dbReference type="InterPro" id="IPR010093">
    <property type="entry name" value="SinI_DNA-bd"/>
</dbReference>
<gene>
    <name evidence="2" type="ORF">LX66_1828</name>
</gene>
<keyword evidence="3" id="KW-1185">Reference proteome</keyword>
<sequence>MDRSIEELNGRVEELHSKIDGLTSLIQKSISERSGESNETLNVKQVASLLGIKEQTVYDKVYKKQLPAYKKGKHLLFYKVEMDEFIASGRLLPSADMTIAAEQYLRQKNMRDRERKRLA</sequence>
<protein>
    <submittedName>
        <fullName evidence="2">AlpA family transcriptional regulator</fullName>
    </submittedName>
</protein>
<feature type="domain" description="Helix-turn-helix" evidence="1">
    <location>
        <begin position="41"/>
        <end position="89"/>
    </location>
</feature>
<evidence type="ECO:0000259" key="1">
    <source>
        <dbReference type="Pfam" id="PF12728"/>
    </source>
</evidence>
<dbReference type="Pfam" id="PF12728">
    <property type="entry name" value="HTH_17"/>
    <property type="match status" value="1"/>
</dbReference>
<dbReference type="RefSeq" id="WP_145712147.1">
    <property type="nucleotide sequence ID" value="NZ_BAAAFY010000001.1"/>
</dbReference>
<organism evidence="2 3">
    <name type="scientific">Chitinophaga japonensis</name>
    <name type="common">Flexibacter japonensis</name>
    <dbReference type="NCBI Taxonomy" id="104662"/>
    <lineage>
        <taxon>Bacteria</taxon>
        <taxon>Pseudomonadati</taxon>
        <taxon>Bacteroidota</taxon>
        <taxon>Chitinophagia</taxon>
        <taxon>Chitinophagales</taxon>
        <taxon>Chitinophagaceae</taxon>
        <taxon>Chitinophaga</taxon>
    </lineage>
</organism>
<accession>A0A562T349</accession>
<dbReference type="AlphaFoldDB" id="A0A562T349"/>
<evidence type="ECO:0000313" key="3">
    <source>
        <dbReference type="Proteomes" id="UP000316778"/>
    </source>
</evidence>
<dbReference type="EMBL" id="VLLG01000003">
    <property type="protein sequence ID" value="TWI87758.1"/>
    <property type="molecule type" value="Genomic_DNA"/>
</dbReference>
<dbReference type="OrthoDB" id="597977at2"/>
<dbReference type="GO" id="GO:0003677">
    <property type="term" value="F:DNA binding"/>
    <property type="evidence" value="ECO:0007669"/>
    <property type="project" value="InterPro"/>
</dbReference>
<dbReference type="InterPro" id="IPR041657">
    <property type="entry name" value="HTH_17"/>
</dbReference>
<proteinExistence type="predicted"/>
<dbReference type="Proteomes" id="UP000316778">
    <property type="component" value="Unassembled WGS sequence"/>
</dbReference>
<comment type="caution">
    <text evidence="2">The sequence shown here is derived from an EMBL/GenBank/DDBJ whole genome shotgun (WGS) entry which is preliminary data.</text>
</comment>